<reference evidence="15 16" key="1">
    <citation type="submission" date="2015-05" db="EMBL/GenBank/DDBJ databases">
        <title>Distinctive expansion of gene families associated with plant cell wall degradation and secondary metabolism in the genomes of grapevine trunk pathogens.</title>
        <authorList>
            <person name="Lawrence D.P."/>
            <person name="Travadon R."/>
            <person name="Rolshausen P.E."/>
            <person name="Baumgartner K."/>
        </authorList>
    </citation>
    <scope>NUCLEOTIDE SEQUENCE [LARGE SCALE GENOMIC DNA]</scope>
    <source>
        <strain evidence="15">DA912</strain>
    </source>
</reference>
<dbReference type="OrthoDB" id="5553750at2759"/>
<dbReference type="Pfam" id="PF00004">
    <property type="entry name" value="AAA"/>
    <property type="match status" value="2"/>
</dbReference>
<comment type="similarity">
    <text evidence="1 12">Belongs to the AAA ATPase family.</text>
</comment>
<dbReference type="STRING" id="1214573.A0A0G2HWB8"/>
<dbReference type="InterPro" id="IPR050168">
    <property type="entry name" value="AAA_ATPase_domain"/>
</dbReference>
<dbReference type="InterPro" id="IPR003959">
    <property type="entry name" value="ATPase_AAA_core"/>
</dbReference>
<organism evidence="15 16">
    <name type="scientific">Diaporthe ampelina</name>
    <dbReference type="NCBI Taxonomy" id="1214573"/>
    <lineage>
        <taxon>Eukaryota</taxon>
        <taxon>Fungi</taxon>
        <taxon>Dikarya</taxon>
        <taxon>Ascomycota</taxon>
        <taxon>Pezizomycotina</taxon>
        <taxon>Sordariomycetes</taxon>
        <taxon>Sordariomycetidae</taxon>
        <taxon>Diaporthales</taxon>
        <taxon>Diaporthaceae</taxon>
        <taxon>Diaporthe</taxon>
    </lineage>
</organism>
<dbReference type="GO" id="GO:0016887">
    <property type="term" value="F:ATP hydrolysis activity"/>
    <property type="evidence" value="ECO:0007669"/>
    <property type="project" value="EnsemblFungi"/>
</dbReference>
<comment type="subcellular location">
    <subcellularLocation>
        <location evidence="7">Peroxisome membrane</location>
        <topology evidence="7">Peripheral membrane protein</topology>
        <orientation evidence="7">Cytoplasmic side</orientation>
    </subcellularLocation>
</comment>
<dbReference type="Gene3D" id="1.10.8.60">
    <property type="match status" value="2"/>
</dbReference>
<comment type="catalytic activity">
    <reaction evidence="10">
        <text>ATP + H2O = ADP + phosphate + H(+)</text>
        <dbReference type="Rhea" id="RHEA:13065"/>
        <dbReference type="ChEBI" id="CHEBI:15377"/>
        <dbReference type="ChEBI" id="CHEBI:15378"/>
        <dbReference type="ChEBI" id="CHEBI:30616"/>
        <dbReference type="ChEBI" id="CHEBI:43474"/>
        <dbReference type="ChEBI" id="CHEBI:456216"/>
    </reaction>
    <physiologicalReaction direction="left-to-right" evidence="10">
        <dbReference type="Rhea" id="RHEA:13066"/>
    </physiologicalReaction>
</comment>
<dbReference type="AlphaFoldDB" id="A0A0G2HWB8"/>
<dbReference type="FunFam" id="3.40.50.300:FF:000109">
    <property type="entry name" value="Peroxisomal biogenesis factor 6"/>
    <property type="match status" value="1"/>
</dbReference>
<evidence type="ECO:0000256" key="9">
    <source>
        <dbReference type="ARBA" id="ARBA00034920"/>
    </source>
</evidence>
<keyword evidence="16" id="KW-1185">Reference proteome</keyword>
<dbReference type="PANTHER" id="PTHR23077:SF9">
    <property type="entry name" value="PEROXISOMAL ATPASE PEX6"/>
    <property type="match status" value="1"/>
</dbReference>
<dbReference type="FunFam" id="1.10.8.60:FF:000108">
    <property type="entry name" value="Peroxisomal biogenesis factor 6"/>
    <property type="match status" value="1"/>
</dbReference>
<feature type="region of interest" description="Disordered" evidence="13">
    <location>
        <begin position="559"/>
        <end position="666"/>
    </location>
</feature>
<feature type="compositionally biased region" description="Acidic residues" evidence="13">
    <location>
        <begin position="612"/>
        <end position="633"/>
    </location>
</feature>
<keyword evidence="2" id="KW-0962">Peroxisome biogenesis</keyword>
<dbReference type="GO" id="GO:0005524">
    <property type="term" value="F:ATP binding"/>
    <property type="evidence" value="ECO:0007669"/>
    <property type="project" value="UniProtKB-KW"/>
</dbReference>
<dbReference type="GO" id="GO:0005829">
    <property type="term" value="C:cytosol"/>
    <property type="evidence" value="ECO:0007669"/>
    <property type="project" value="EnsemblFungi"/>
</dbReference>
<comment type="subunit">
    <text evidence="11">Interacts with PEX1; forming the PEX1-PEX6 AAA ATPase complex, which is composed of a heterohexamer formed by a trimer of PEX1-PEX6 dimers.</text>
</comment>
<dbReference type="Proteomes" id="UP000034680">
    <property type="component" value="Unassembled WGS sequence"/>
</dbReference>
<evidence type="ECO:0000256" key="2">
    <source>
        <dbReference type="ARBA" id="ARBA00022593"/>
    </source>
</evidence>
<evidence type="ECO:0000256" key="11">
    <source>
        <dbReference type="ARBA" id="ARBA00062700"/>
    </source>
</evidence>
<evidence type="ECO:0000313" key="15">
    <source>
        <dbReference type="EMBL" id="KKY32305.1"/>
    </source>
</evidence>
<evidence type="ECO:0000313" key="16">
    <source>
        <dbReference type="Proteomes" id="UP000034680"/>
    </source>
</evidence>
<proteinExistence type="inferred from homology"/>
<evidence type="ECO:0000256" key="6">
    <source>
        <dbReference type="ARBA" id="ARBA00023136"/>
    </source>
</evidence>
<dbReference type="InterPro" id="IPR003960">
    <property type="entry name" value="ATPase_AAA_CS"/>
</dbReference>
<gene>
    <name evidence="15" type="ORF">UCDDA912_g07744</name>
</gene>
<evidence type="ECO:0000256" key="5">
    <source>
        <dbReference type="ARBA" id="ARBA00022840"/>
    </source>
</evidence>
<dbReference type="SUPFAM" id="SSF52540">
    <property type="entry name" value="P-loop containing nucleoside triphosphate hydrolases"/>
    <property type="match status" value="2"/>
</dbReference>
<dbReference type="GO" id="GO:1904949">
    <property type="term" value="C:ATPase complex"/>
    <property type="evidence" value="ECO:0007669"/>
    <property type="project" value="EnsemblFungi"/>
</dbReference>
<dbReference type="GO" id="GO:0140318">
    <property type="term" value="F:protein transporter activity"/>
    <property type="evidence" value="ECO:0007669"/>
    <property type="project" value="EnsemblFungi"/>
</dbReference>
<evidence type="ECO:0000256" key="13">
    <source>
        <dbReference type="SAM" id="MobiDB-lite"/>
    </source>
</evidence>
<keyword evidence="4" id="KW-0378">Hydrolase</keyword>
<dbReference type="GO" id="GO:0005778">
    <property type="term" value="C:peroxisomal membrane"/>
    <property type="evidence" value="ECO:0007669"/>
    <property type="project" value="UniProtKB-SubCell"/>
</dbReference>
<dbReference type="FunFam" id="1.10.8.60:FF:000039">
    <property type="entry name" value="peroxisome biogenesis factor 6"/>
    <property type="match status" value="1"/>
</dbReference>
<feature type="compositionally biased region" description="Polar residues" evidence="13">
    <location>
        <begin position="578"/>
        <end position="588"/>
    </location>
</feature>
<name>A0A0G2HWB8_9PEZI</name>
<evidence type="ECO:0000259" key="14">
    <source>
        <dbReference type="SMART" id="SM00382"/>
    </source>
</evidence>
<dbReference type="GO" id="GO:0043335">
    <property type="term" value="P:protein unfolding"/>
    <property type="evidence" value="ECO:0007669"/>
    <property type="project" value="EnsemblFungi"/>
</dbReference>
<comment type="caution">
    <text evidence="15">The sequence shown here is derived from an EMBL/GenBank/DDBJ whole genome shotgun (WGS) entry which is preliminary data.</text>
</comment>
<dbReference type="PROSITE" id="PS00674">
    <property type="entry name" value="AAA"/>
    <property type="match status" value="1"/>
</dbReference>
<dbReference type="GO" id="GO:0016562">
    <property type="term" value="P:protein import into peroxisome matrix, receptor recycling"/>
    <property type="evidence" value="ECO:0007669"/>
    <property type="project" value="EnsemblFungi"/>
</dbReference>
<dbReference type="SMART" id="SM00382">
    <property type="entry name" value="AAA"/>
    <property type="match status" value="1"/>
</dbReference>
<dbReference type="InterPro" id="IPR047533">
    <property type="entry name" value="RecA-like_PEX6_r2"/>
</dbReference>
<dbReference type="Gene3D" id="3.40.50.300">
    <property type="entry name" value="P-loop containing nucleotide triphosphate hydrolases"/>
    <property type="match status" value="2"/>
</dbReference>
<dbReference type="EMBL" id="LCUC01000331">
    <property type="protein sequence ID" value="KKY32305.1"/>
    <property type="molecule type" value="Genomic_DNA"/>
</dbReference>
<dbReference type="InterPro" id="IPR027417">
    <property type="entry name" value="P-loop_NTPase"/>
</dbReference>
<keyword evidence="5 12" id="KW-0067">ATP-binding</keyword>
<sequence>MQLRMPPLAILLVSTQRNIGKATVAGDACLDIGLHAFVLDAYDIVNDAGSGGSDVKTEGFLKSRAERAMSCGPECCALLIRHIEALTADRMVSSMKEILADARVVIATTTEVDKIPDGVRGLFTHELEMRAPDEGEREVILRSVIDDRAISLGPDVELSSVALKTAALVAGDLVDVVDRALVAQRSRLEKLTSKATDTNTKFTIRDIQVAGGASSRGLTTADFDVAVEAARKNFADAIGAPKIPNVTWDDVGGLENVKDTVSETIQLPLERPELFAKGMKKRSGILFYGPPGTGKTLLAKAIATEYSLNFFSVKGPELLNMYIGESEANVRRVFQRARDARPCVVFFDELDSVAPKRGNQGDSGGVMDRIVSQLLAELDGMSSGEDSAGGVFVIGATNRPDLLDSALLRPGRFDKMLYLGVSDTHEKQLRILEALTRKFTLHPTVTLRAVAEKLPFTYTGADFYALCSDAMLKAVTRQAGKVDAKITALNAEAEAEGKKQTISTANFFDHYATPQDVAVMVTEEDFMDAHRELVPSVSAGELSHYERVRATFEGGREANGAASANAEKQRPVPLNLGGQRTVSTASQRSARGKGKSVAAGKGKGKAVAPGSDGEDAEYEDDYGVEAQDEDEEGGGPNGVSSRSRGKAKAGAGFQDVTASDDEGLYD</sequence>
<keyword evidence="3 12" id="KW-0547">Nucleotide-binding</keyword>
<evidence type="ECO:0000256" key="3">
    <source>
        <dbReference type="ARBA" id="ARBA00022741"/>
    </source>
</evidence>
<evidence type="ECO:0000256" key="8">
    <source>
        <dbReference type="ARBA" id="ARBA00034811"/>
    </source>
</evidence>
<dbReference type="CDD" id="cd19527">
    <property type="entry name" value="RecA-like_PEX6_r2"/>
    <property type="match status" value="1"/>
</dbReference>
<reference evidence="15 16" key="2">
    <citation type="submission" date="2015-05" db="EMBL/GenBank/DDBJ databases">
        <authorList>
            <person name="Morales-Cruz A."/>
            <person name="Amrine K.C."/>
            <person name="Cantu D."/>
        </authorList>
    </citation>
    <scope>NUCLEOTIDE SEQUENCE [LARGE SCALE GENOMIC DNA]</scope>
    <source>
        <strain evidence="15">DA912</strain>
    </source>
</reference>
<evidence type="ECO:0000256" key="12">
    <source>
        <dbReference type="RuleBase" id="RU003651"/>
    </source>
</evidence>
<protein>
    <recommendedName>
        <fullName evidence="8">Peroxisomal ATPase PEX6</fullName>
    </recommendedName>
    <alternativeName>
        <fullName evidence="9">Peroxin-6</fullName>
    </alternativeName>
</protein>
<dbReference type="InterPro" id="IPR003593">
    <property type="entry name" value="AAA+_ATPase"/>
</dbReference>
<evidence type="ECO:0000256" key="7">
    <source>
        <dbReference type="ARBA" id="ARBA00034691"/>
    </source>
</evidence>
<feature type="compositionally biased region" description="Low complexity" evidence="13">
    <location>
        <begin position="595"/>
        <end position="608"/>
    </location>
</feature>
<evidence type="ECO:0000256" key="10">
    <source>
        <dbReference type="ARBA" id="ARBA00048778"/>
    </source>
</evidence>
<keyword evidence="6" id="KW-0472">Membrane</keyword>
<evidence type="ECO:0000256" key="1">
    <source>
        <dbReference type="ARBA" id="ARBA00006914"/>
    </source>
</evidence>
<dbReference type="PANTHER" id="PTHR23077">
    <property type="entry name" value="AAA-FAMILY ATPASE"/>
    <property type="match status" value="1"/>
</dbReference>
<evidence type="ECO:0000256" key="4">
    <source>
        <dbReference type="ARBA" id="ARBA00022801"/>
    </source>
</evidence>
<feature type="domain" description="AAA+ ATPase" evidence="14">
    <location>
        <begin position="281"/>
        <end position="423"/>
    </location>
</feature>
<accession>A0A0G2HWB8</accession>